<dbReference type="Gene3D" id="1.10.418.10">
    <property type="entry name" value="Calponin-like domain"/>
    <property type="match status" value="2"/>
</dbReference>
<sequence>FLTDWINSELKEDHIVVKNMEEDLFDGLVLCHLLRKIGGITLEVEEIAVSSSSQRHKLGVIMEAISQSLQLQEDGLKWSVNAIHSKDLLSTLHLLIALAQHFQPDLTLPPNVSVEVIIVEPTKNGMRTEKAIELITSSRDTAPKADAFDQLFELNPEKVDDVKQAIINFVNKHLANLSLTVTDLMTQFSDGVILLLLIGQLEGFFLNLSSFFLTPVTQENKIHNVSFAVDLLLDGEILPSVINPADIVNGDLKATLRILYSLFLKHKHS</sequence>
<organism evidence="16 17">
    <name type="scientific">Hymenochirus boettgeri</name>
    <name type="common">Congo dwarf clawed frog</name>
    <dbReference type="NCBI Taxonomy" id="247094"/>
    <lineage>
        <taxon>Eukaryota</taxon>
        <taxon>Metazoa</taxon>
        <taxon>Chordata</taxon>
        <taxon>Craniata</taxon>
        <taxon>Vertebrata</taxon>
        <taxon>Euteleostomi</taxon>
        <taxon>Amphibia</taxon>
        <taxon>Batrachia</taxon>
        <taxon>Anura</taxon>
        <taxon>Pipoidea</taxon>
        <taxon>Pipidae</taxon>
        <taxon>Pipinae</taxon>
        <taxon>Hymenochirus</taxon>
    </lineage>
</organism>
<keyword evidence="17" id="KW-1185">Reference proteome</keyword>
<dbReference type="PROSITE" id="PS50021">
    <property type="entry name" value="CH"/>
    <property type="match status" value="2"/>
</dbReference>
<evidence type="ECO:0000256" key="12">
    <source>
        <dbReference type="ARBA" id="ARBA00057182"/>
    </source>
</evidence>
<dbReference type="GO" id="GO:0071963">
    <property type="term" value="P:establishment or maintenance of cell polarity regulating cell shape"/>
    <property type="evidence" value="ECO:0007669"/>
    <property type="project" value="TreeGrafter"/>
</dbReference>
<accession>A0A8T2J7I4</accession>
<evidence type="ECO:0000256" key="14">
    <source>
        <dbReference type="ARBA" id="ARBA00073552"/>
    </source>
</evidence>
<dbReference type="EMBL" id="JAACNH010000006">
    <property type="protein sequence ID" value="KAG8438601.1"/>
    <property type="molecule type" value="Genomic_DNA"/>
</dbReference>
<evidence type="ECO:0000256" key="11">
    <source>
        <dbReference type="ARBA" id="ARBA00023212"/>
    </source>
</evidence>
<evidence type="ECO:0000256" key="6">
    <source>
        <dbReference type="ARBA" id="ARBA00022737"/>
    </source>
</evidence>
<dbReference type="GO" id="GO:0005886">
    <property type="term" value="C:plasma membrane"/>
    <property type="evidence" value="ECO:0007669"/>
    <property type="project" value="UniProtKB-SubCell"/>
</dbReference>
<name>A0A8T2J7I4_9PIPI</name>
<comment type="caution">
    <text evidence="16">The sequence shown here is derived from an EMBL/GenBank/DDBJ whole genome shotgun (WGS) entry which is preliminary data.</text>
</comment>
<dbReference type="GO" id="GO:0015629">
    <property type="term" value="C:actin cytoskeleton"/>
    <property type="evidence" value="ECO:0007669"/>
    <property type="project" value="TreeGrafter"/>
</dbReference>
<keyword evidence="9" id="KW-0472">Membrane</keyword>
<dbReference type="OrthoDB" id="2099265at2759"/>
<feature type="domain" description="Calponin-homology (CH)" evidence="15">
    <location>
        <begin position="160"/>
        <end position="267"/>
    </location>
</feature>
<comment type="subcellular location">
    <subcellularLocation>
        <location evidence="2">Cell membrane</location>
        <topology evidence="2">Peripheral membrane protein</topology>
        <orientation evidence="2">Cytoplasmic side</orientation>
    </subcellularLocation>
    <subcellularLocation>
        <location evidence="1">Cytoplasm</location>
        <location evidence="1">Cytoskeleton</location>
    </subcellularLocation>
</comment>
<dbReference type="InterPro" id="IPR028433">
    <property type="entry name" value="Parvin"/>
</dbReference>
<comment type="subunit">
    <text evidence="13">Interacts with ILK; the interaction promotes the establishment of cell polarity required for leukocyte migration. Interacts with ARHGEF6; the guanine nucleotide exchange factor activity of ARHGEF6 is essential for the PARVG-induced enhancement of cell spreading.</text>
</comment>
<dbReference type="CDD" id="cd21307">
    <property type="entry name" value="CH_PARVG_rpt2"/>
    <property type="match status" value="1"/>
</dbReference>
<evidence type="ECO:0000256" key="5">
    <source>
        <dbReference type="ARBA" id="ARBA00022490"/>
    </source>
</evidence>
<evidence type="ECO:0000256" key="1">
    <source>
        <dbReference type="ARBA" id="ARBA00004245"/>
    </source>
</evidence>
<dbReference type="PANTHER" id="PTHR12114">
    <property type="entry name" value="PARVIN"/>
    <property type="match status" value="1"/>
</dbReference>
<dbReference type="FunFam" id="1.10.418.10:FF:000011">
    <property type="entry name" value="Parvin, beta"/>
    <property type="match status" value="1"/>
</dbReference>
<dbReference type="Proteomes" id="UP000812440">
    <property type="component" value="Chromosome 3"/>
</dbReference>
<evidence type="ECO:0000313" key="16">
    <source>
        <dbReference type="EMBL" id="KAG8438601.1"/>
    </source>
</evidence>
<evidence type="ECO:0000256" key="3">
    <source>
        <dbReference type="ARBA" id="ARBA00005666"/>
    </source>
</evidence>
<dbReference type="AlphaFoldDB" id="A0A8T2J7I4"/>
<dbReference type="Pfam" id="PF00307">
    <property type="entry name" value="CH"/>
    <property type="match status" value="2"/>
</dbReference>
<keyword evidence="6" id="KW-0677">Repeat</keyword>
<dbReference type="SMART" id="SM00033">
    <property type="entry name" value="CH"/>
    <property type="match status" value="1"/>
</dbReference>
<dbReference type="FunFam" id="1.10.418.10:FF:000064">
    <property type="entry name" value="Parvin, gamma"/>
    <property type="match status" value="1"/>
</dbReference>
<keyword evidence="5" id="KW-0963">Cytoplasm</keyword>
<dbReference type="GO" id="GO:0005925">
    <property type="term" value="C:focal adhesion"/>
    <property type="evidence" value="ECO:0007669"/>
    <property type="project" value="TreeGrafter"/>
</dbReference>
<feature type="non-terminal residue" evidence="16">
    <location>
        <position position="1"/>
    </location>
</feature>
<evidence type="ECO:0000256" key="9">
    <source>
        <dbReference type="ARBA" id="ARBA00023136"/>
    </source>
</evidence>
<keyword evidence="7" id="KW-0130">Cell adhesion</keyword>
<keyword evidence="8" id="KW-0007">Acetylation</keyword>
<keyword evidence="11" id="KW-0206">Cytoskeleton</keyword>
<evidence type="ECO:0000256" key="4">
    <source>
        <dbReference type="ARBA" id="ARBA00022475"/>
    </source>
</evidence>
<evidence type="ECO:0000256" key="7">
    <source>
        <dbReference type="ARBA" id="ARBA00022889"/>
    </source>
</evidence>
<evidence type="ECO:0000256" key="10">
    <source>
        <dbReference type="ARBA" id="ARBA00023203"/>
    </source>
</evidence>
<evidence type="ECO:0000256" key="13">
    <source>
        <dbReference type="ARBA" id="ARBA00063607"/>
    </source>
</evidence>
<feature type="domain" description="Calponin-homology (CH)" evidence="15">
    <location>
        <begin position="1"/>
        <end position="103"/>
    </location>
</feature>
<dbReference type="InterPro" id="IPR001715">
    <property type="entry name" value="CH_dom"/>
</dbReference>
<gene>
    <name evidence="16" type="ORF">GDO86_004967</name>
</gene>
<evidence type="ECO:0000256" key="2">
    <source>
        <dbReference type="ARBA" id="ARBA00004413"/>
    </source>
</evidence>
<evidence type="ECO:0000259" key="15">
    <source>
        <dbReference type="PROSITE" id="PS50021"/>
    </source>
</evidence>
<comment type="similarity">
    <text evidence="3">Belongs to the parvin family.</text>
</comment>
<comment type="function">
    <text evidence="12">Plays a role with ILK in promoting the cell adhesion and spreading of leukocytes.</text>
</comment>
<dbReference type="GO" id="GO:0030036">
    <property type="term" value="P:actin cytoskeleton organization"/>
    <property type="evidence" value="ECO:0007669"/>
    <property type="project" value="InterPro"/>
</dbReference>
<dbReference type="GO" id="GO:0030031">
    <property type="term" value="P:cell projection assembly"/>
    <property type="evidence" value="ECO:0007669"/>
    <property type="project" value="TreeGrafter"/>
</dbReference>
<dbReference type="GO" id="GO:0034446">
    <property type="term" value="P:substrate adhesion-dependent cell spreading"/>
    <property type="evidence" value="ECO:0007669"/>
    <property type="project" value="TreeGrafter"/>
</dbReference>
<keyword evidence="10" id="KW-0009">Actin-binding</keyword>
<proteinExistence type="inferred from homology"/>
<protein>
    <recommendedName>
        <fullName evidence="14">Gamma-parvin</fullName>
    </recommendedName>
</protein>
<dbReference type="GO" id="GO:0005737">
    <property type="term" value="C:cytoplasm"/>
    <property type="evidence" value="ECO:0007669"/>
    <property type="project" value="TreeGrafter"/>
</dbReference>
<dbReference type="GO" id="GO:0003779">
    <property type="term" value="F:actin binding"/>
    <property type="evidence" value="ECO:0007669"/>
    <property type="project" value="UniProtKB-KW"/>
</dbReference>
<dbReference type="SUPFAM" id="SSF47576">
    <property type="entry name" value="Calponin-homology domain, CH-domain"/>
    <property type="match status" value="1"/>
</dbReference>
<reference evidence="16" key="1">
    <citation type="thesis" date="2020" institute="ProQuest LLC" country="789 East Eisenhower Parkway, Ann Arbor, MI, USA">
        <title>Comparative Genomics and Chromosome Evolution.</title>
        <authorList>
            <person name="Mudd A.B."/>
        </authorList>
    </citation>
    <scope>NUCLEOTIDE SEQUENCE</scope>
    <source>
        <strain evidence="16">Female2</strain>
        <tissue evidence="16">Blood</tissue>
    </source>
</reference>
<dbReference type="InterPro" id="IPR036872">
    <property type="entry name" value="CH_dom_sf"/>
</dbReference>
<evidence type="ECO:0000256" key="8">
    <source>
        <dbReference type="ARBA" id="ARBA00022990"/>
    </source>
</evidence>
<evidence type="ECO:0000313" key="17">
    <source>
        <dbReference type="Proteomes" id="UP000812440"/>
    </source>
</evidence>
<dbReference type="PANTHER" id="PTHR12114:SF1">
    <property type="entry name" value="GAMMA-PARVIN"/>
    <property type="match status" value="1"/>
</dbReference>
<keyword evidence="4" id="KW-1003">Cell membrane</keyword>